<comment type="caution">
    <text evidence="1">The sequence shown here is derived from an EMBL/GenBank/DDBJ whole genome shotgun (WGS) entry which is preliminary data.</text>
</comment>
<name>A0ABT8C7T3_9BACT</name>
<sequence>MENKNEKKLKEAFLQWDGTHTAYLKNLYQENREDPSFIPITLSLFETEAAVEVSSSWVLKHHVDQGGTLSPDQVAQLLNKLDGLRFWESRLHLLQVIPKVALTAAQAEHLEPTVRSLLSSERAFVKAAAFAAYFEIVELFPELKNEFRLLCEDSLDKVSASVRVKIRRILKHLQSEKNG</sequence>
<organism evidence="1 2">
    <name type="scientific">Cyclobacterium jeungdonense</name>
    <dbReference type="NCBI Taxonomy" id="708087"/>
    <lineage>
        <taxon>Bacteria</taxon>
        <taxon>Pseudomonadati</taxon>
        <taxon>Bacteroidota</taxon>
        <taxon>Cytophagia</taxon>
        <taxon>Cytophagales</taxon>
        <taxon>Cyclobacteriaceae</taxon>
        <taxon>Cyclobacterium</taxon>
    </lineage>
</organism>
<proteinExistence type="predicted"/>
<dbReference type="EMBL" id="JAUFQS010000007">
    <property type="protein sequence ID" value="MDN3688122.1"/>
    <property type="molecule type" value="Genomic_DNA"/>
</dbReference>
<reference evidence="2" key="1">
    <citation type="journal article" date="2019" name="Int. J. Syst. Evol. Microbiol.">
        <title>The Global Catalogue of Microorganisms (GCM) 10K type strain sequencing project: providing services to taxonomists for standard genome sequencing and annotation.</title>
        <authorList>
            <consortium name="The Broad Institute Genomics Platform"/>
            <consortium name="The Broad Institute Genome Sequencing Center for Infectious Disease"/>
            <person name="Wu L."/>
            <person name="Ma J."/>
        </authorList>
    </citation>
    <scope>NUCLEOTIDE SEQUENCE [LARGE SCALE GENOMIC DNA]</scope>
    <source>
        <strain evidence="2">CECT 7706</strain>
    </source>
</reference>
<gene>
    <name evidence="1" type="ORF">QWZ15_09800</name>
</gene>
<protein>
    <recommendedName>
        <fullName evidence="3">HEAT repeat domain-containing protein</fullName>
    </recommendedName>
</protein>
<keyword evidence="2" id="KW-1185">Reference proteome</keyword>
<dbReference type="RefSeq" id="WP_163384546.1">
    <property type="nucleotide sequence ID" value="NZ_JAUFQS010000007.1"/>
</dbReference>
<evidence type="ECO:0000313" key="1">
    <source>
        <dbReference type="EMBL" id="MDN3688122.1"/>
    </source>
</evidence>
<dbReference type="Proteomes" id="UP001236663">
    <property type="component" value="Unassembled WGS sequence"/>
</dbReference>
<accession>A0ABT8C7T3</accession>
<evidence type="ECO:0008006" key="3">
    <source>
        <dbReference type="Google" id="ProtNLM"/>
    </source>
</evidence>
<evidence type="ECO:0000313" key="2">
    <source>
        <dbReference type="Proteomes" id="UP001236663"/>
    </source>
</evidence>